<keyword evidence="1 3" id="KW-0560">Oxidoreductase</keyword>
<dbReference type="Gene3D" id="3.30.9.10">
    <property type="entry name" value="D-Amino Acid Oxidase, subunit A, domain 2"/>
    <property type="match status" value="1"/>
</dbReference>
<evidence type="ECO:0000256" key="1">
    <source>
        <dbReference type="ARBA" id="ARBA00023002"/>
    </source>
</evidence>
<dbReference type="PANTHER" id="PTHR13847">
    <property type="entry name" value="SARCOSINE DEHYDROGENASE-RELATED"/>
    <property type="match status" value="1"/>
</dbReference>
<dbReference type="STRING" id="1229521.D791_00708"/>
<keyword evidence="4" id="KW-1185">Reference proteome</keyword>
<comment type="caution">
    <text evidence="3">The sequence shown here is derived from an EMBL/GenBank/DDBJ whole genome shotgun (WGS) entry which is preliminary data.</text>
</comment>
<protein>
    <submittedName>
        <fullName evidence="3">Gamma-glutamylputrescine oxidoreductase</fullName>
        <ecNumber evidence="3">1.4.3.-</ecNumber>
    </submittedName>
</protein>
<dbReference type="EMBL" id="AONB01000002">
    <property type="protein sequence ID" value="EXJ12463.1"/>
    <property type="molecule type" value="Genomic_DNA"/>
</dbReference>
<dbReference type="Gene3D" id="3.50.50.60">
    <property type="entry name" value="FAD/NAD(P)-binding domain"/>
    <property type="match status" value="1"/>
</dbReference>
<reference evidence="3 4" key="2">
    <citation type="journal article" date="2015" name="Syst. Appl. Microbiol.">
        <title>Nitrincola nitratireducens sp. nov. isolated from a haloalkaline crater lake.</title>
        <authorList>
            <person name="Singh A."/>
            <person name="Vaidya B."/>
            <person name="Tanuku N.R."/>
            <person name="Pinnaka A.K."/>
        </authorList>
    </citation>
    <scope>NUCLEOTIDE SEQUENCE [LARGE SCALE GENOMIC DNA]</scope>
    <source>
        <strain evidence="3 4">AK23</strain>
    </source>
</reference>
<dbReference type="PANTHER" id="PTHR13847:SF275">
    <property type="entry name" value="GAMMA-GLUTAMYLPUTRESCINE OXIDOREDUCTASE"/>
    <property type="match status" value="1"/>
</dbReference>
<feature type="domain" description="FAD dependent oxidoreductase" evidence="2">
    <location>
        <begin position="28"/>
        <end position="378"/>
    </location>
</feature>
<reference evidence="4" key="1">
    <citation type="submission" date="2012-11" db="EMBL/GenBank/DDBJ databases">
        <authorList>
            <person name="Singh A."/>
            <person name="Pinnaka A.K."/>
            <person name="Vaidya B."/>
        </authorList>
    </citation>
    <scope>NUCLEOTIDE SEQUENCE [LARGE SCALE GENOMIC DNA]</scope>
    <source>
        <strain evidence="4">AK23</strain>
    </source>
</reference>
<dbReference type="OrthoDB" id="311718at2"/>
<evidence type="ECO:0000259" key="2">
    <source>
        <dbReference type="Pfam" id="PF01266"/>
    </source>
</evidence>
<dbReference type="EC" id="1.4.3.-" evidence="3"/>
<accession>W9UZ01</accession>
<sequence length="426" mass="46713">MKEACLWHETSPELPLRLSSLETELTSDVAIIGGGITGLSTAIHLAESGVSVSLIESHDIPNGGSGRNVGLVNAGLWIPPDDIVDILGAEKGERATRILGGAPAEVFSLIDRYQIQCHATRTGTLHLAHNAKGELDLTRRFAQLESRGAPVEIIEDERCYQAVGTRRIRRALLDRRAGTVNPAAYTRGLARAALSLGVKIYTNTPATGVTRPQHDWVVTTPKGRIKASKVVMATNAYTNDDWNQVKQHFFPGYYFQVASSPLSDRLANEILPGKQGAWDTRMVLSSIRRDADGRLILGSLGQGQGRPEAYIRGWADRIQHHYFPQLGKVNWECTWSGRIAFTPEHTLRIWELAPGLLSVTGYNGRGITTGTIVGKGFAHYITHNDDSLLPLPIENHRPVQAKAARSFGYEAGFTLYHTGQCMRVLV</sequence>
<dbReference type="GO" id="GO:0016491">
    <property type="term" value="F:oxidoreductase activity"/>
    <property type="evidence" value="ECO:0007669"/>
    <property type="project" value="UniProtKB-KW"/>
</dbReference>
<dbReference type="PATRIC" id="fig|1229521.3.peg.723"/>
<evidence type="ECO:0000313" key="3">
    <source>
        <dbReference type="EMBL" id="EXJ12463.1"/>
    </source>
</evidence>
<evidence type="ECO:0000313" key="4">
    <source>
        <dbReference type="Proteomes" id="UP000019464"/>
    </source>
</evidence>
<dbReference type="Proteomes" id="UP000019464">
    <property type="component" value="Unassembled WGS sequence"/>
</dbReference>
<proteinExistence type="predicted"/>
<organism evidence="3 4">
    <name type="scientific">Nitrincola nitratireducens</name>
    <dbReference type="NCBI Taxonomy" id="1229521"/>
    <lineage>
        <taxon>Bacteria</taxon>
        <taxon>Pseudomonadati</taxon>
        <taxon>Pseudomonadota</taxon>
        <taxon>Gammaproteobacteria</taxon>
        <taxon>Oceanospirillales</taxon>
        <taxon>Oceanospirillaceae</taxon>
        <taxon>Nitrincola</taxon>
    </lineage>
</organism>
<name>W9UZ01_9GAMM</name>
<dbReference type="InterPro" id="IPR036188">
    <property type="entry name" value="FAD/NAD-bd_sf"/>
</dbReference>
<dbReference type="GO" id="GO:0005737">
    <property type="term" value="C:cytoplasm"/>
    <property type="evidence" value="ECO:0007669"/>
    <property type="project" value="TreeGrafter"/>
</dbReference>
<dbReference type="InterPro" id="IPR006076">
    <property type="entry name" value="FAD-dep_OxRdtase"/>
</dbReference>
<dbReference type="Pfam" id="PF01266">
    <property type="entry name" value="DAO"/>
    <property type="match status" value="1"/>
</dbReference>
<dbReference type="AlphaFoldDB" id="W9UZ01"/>
<gene>
    <name evidence="3" type="primary">puuB_1</name>
    <name evidence="3" type="ORF">D791_00708</name>
</gene>
<dbReference type="RefSeq" id="WP_036507736.1">
    <property type="nucleotide sequence ID" value="NZ_AONB01000002.1"/>
</dbReference>
<dbReference type="SUPFAM" id="SSF51905">
    <property type="entry name" value="FAD/NAD(P)-binding domain"/>
    <property type="match status" value="1"/>
</dbReference>